<comment type="subcellular location">
    <subcellularLocation>
        <location evidence="1 6">Cell membrane</location>
        <topology evidence="1 6">Multi-pass membrane protein</topology>
    </subcellularLocation>
</comment>
<keyword evidence="5 6" id="KW-0472">Membrane</keyword>
<feature type="region of interest" description="Disordered" evidence="7">
    <location>
        <begin position="1"/>
        <end position="21"/>
    </location>
</feature>
<evidence type="ECO:0000256" key="5">
    <source>
        <dbReference type="ARBA" id="ARBA00023136"/>
    </source>
</evidence>
<gene>
    <name evidence="9" type="ORF">B7H23_02075</name>
</gene>
<evidence type="ECO:0000256" key="1">
    <source>
        <dbReference type="ARBA" id="ARBA00004651"/>
    </source>
</evidence>
<evidence type="ECO:0000259" key="8">
    <source>
        <dbReference type="Pfam" id="PF09335"/>
    </source>
</evidence>
<comment type="caution">
    <text evidence="9">The sequence shown here is derived from an EMBL/GenBank/DDBJ whole genome shotgun (WGS) entry which is preliminary data.</text>
</comment>
<feature type="transmembrane region" description="Helical" evidence="6">
    <location>
        <begin position="29"/>
        <end position="50"/>
    </location>
</feature>
<protein>
    <recommendedName>
        <fullName evidence="6">TVP38/TMEM64 family membrane protein</fullName>
    </recommendedName>
</protein>
<feature type="transmembrane region" description="Helical" evidence="6">
    <location>
        <begin position="102"/>
        <end position="128"/>
    </location>
</feature>
<dbReference type="PANTHER" id="PTHR12677">
    <property type="entry name" value="GOLGI APPARATUS MEMBRANE PROTEIN TVP38-RELATED"/>
    <property type="match status" value="1"/>
</dbReference>
<evidence type="ECO:0000313" key="10">
    <source>
        <dbReference type="Proteomes" id="UP000215405"/>
    </source>
</evidence>
<evidence type="ECO:0000256" key="6">
    <source>
        <dbReference type="RuleBase" id="RU366058"/>
    </source>
</evidence>
<dbReference type="EMBL" id="NBYO01000001">
    <property type="protein sequence ID" value="OXT01767.1"/>
    <property type="molecule type" value="Genomic_DNA"/>
</dbReference>
<feature type="transmembrane region" description="Helical" evidence="6">
    <location>
        <begin position="187"/>
        <end position="205"/>
    </location>
</feature>
<dbReference type="RefSeq" id="WP_094075737.1">
    <property type="nucleotide sequence ID" value="NZ_NBYO01000001.1"/>
</dbReference>
<comment type="similarity">
    <text evidence="6">Belongs to the TVP38/TMEM64 family.</text>
</comment>
<keyword evidence="2 6" id="KW-1003">Cell membrane</keyword>
<evidence type="ECO:0000256" key="2">
    <source>
        <dbReference type="ARBA" id="ARBA00022475"/>
    </source>
</evidence>
<dbReference type="GO" id="GO:0005886">
    <property type="term" value="C:plasma membrane"/>
    <property type="evidence" value="ECO:0007669"/>
    <property type="project" value="UniProtKB-SubCell"/>
</dbReference>
<dbReference type="PANTHER" id="PTHR12677:SF59">
    <property type="entry name" value="GOLGI APPARATUS MEMBRANE PROTEIN TVP38-RELATED"/>
    <property type="match status" value="1"/>
</dbReference>
<dbReference type="InterPro" id="IPR015414">
    <property type="entry name" value="TMEM64"/>
</dbReference>
<keyword evidence="3 6" id="KW-0812">Transmembrane</keyword>
<sequence>MIEVETEGKADDSRAEGGSAGTKKGLGRFIPIVLIVAALALAYFFGLHRYVSLSALADYRDTLNGFVENWPILAPLGYGLIYALAVAISFPAASVLSIFGGILFGWFVGGIVIAVGATLGATALFLAARGAMAGTLRKKLGGAADKFAKGFESDAFGYLLALRLAPVFPFFVINIAPAFFNVPLRTYVLATAIGILPGCFAYAWLGAGLDATLMSAAEAGREIGVGDLITTELLIAFGALSAVALLGTLVARHRRLKTQPAA</sequence>
<dbReference type="Proteomes" id="UP000215405">
    <property type="component" value="Unassembled WGS sequence"/>
</dbReference>
<accession>A0A231V0Y6</accession>
<feature type="transmembrane region" description="Helical" evidence="6">
    <location>
        <begin position="155"/>
        <end position="180"/>
    </location>
</feature>
<feature type="compositionally biased region" description="Basic and acidic residues" evidence="7">
    <location>
        <begin position="1"/>
        <end position="15"/>
    </location>
</feature>
<reference evidence="10" key="1">
    <citation type="journal article" date="2017" name="Int. J. Syst. Evol. Microbiol.">
        <title>Notoacmeibacter marinus gen. nov., sp. nov., isolated from the gut of a limpet and proposal of Notoacmeibacteraceae fam. nov. in the order Rhizobiales of the class Alphaproteobacteria.</title>
        <authorList>
            <person name="Huang Z."/>
            <person name="Guo F."/>
            <person name="Lai Q."/>
        </authorList>
    </citation>
    <scope>NUCLEOTIDE SEQUENCE [LARGE SCALE GENOMIC DNA]</scope>
    <source>
        <strain evidence="10">XMTR2A4</strain>
    </source>
</reference>
<evidence type="ECO:0000313" key="9">
    <source>
        <dbReference type="EMBL" id="OXT01767.1"/>
    </source>
</evidence>
<evidence type="ECO:0000256" key="4">
    <source>
        <dbReference type="ARBA" id="ARBA00022989"/>
    </source>
</evidence>
<dbReference type="InterPro" id="IPR032816">
    <property type="entry name" value="VTT_dom"/>
</dbReference>
<feature type="domain" description="VTT" evidence="8">
    <location>
        <begin position="93"/>
        <end position="207"/>
    </location>
</feature>
<evidence type="ECO:0000256" key="3">
    <source>
        <dbReference type="ARBA" id="ARBA00022692"/>
    </source>
</evidence>
<keyword evidence="10" id="KW-1185">Reference proteome</keyword>
<dbReference type="Pfam" id="PF09335">
    <property type="entry name" value="VTT_dom"/>
    <property type="match status" value="1"/>
</dbReference>
<dbReference type="AlphaFoldDB" id="A0A231V0Y6"/>
<keyword evidence="4 6" id="KW-1133">Transmembrane helix</keyword>
<organism evidence="9 10">
    <name type="scientific">Notoacmeibacter marinus</name>
    <dbReference type="NCBI Taxonomy" id="1876515"/>
    <lineage>
        <taxon>Bacteria</taxon>
        <taxon>Pseudomonadati</taxon>
        <taxon>Pseudomonadota</taxon>
        <taxon>Alphaproteobacteria</taxon>
        <taxon>Hyphomicrobiales</taxon>
        <taxon>Notoacmeibacteraceae</taxon>
        <taxon>Notoacmeibacter</taxon>
    </lineage>
</organism>
<evidence type="ECO:0000256" key="7">
    <source>
        <dbReference type="SAM" id="MobiDB-lite"/>
    </source>
</evidence>
<proteinExistence type="inferred from homology"/>
<name>A0A231V0Y6_9HYPH</name>
<feature type="transmembrane region" description="Helical" evidence="6">
    <location>
        <begin position="70"/>
        <end position="90"/>
    </location>
</feature>
<feature type="transmembrane region" description="Helical" evidence="6">
    <location>
        <begin position="233"/>
        <end position="251"/>
    </location>
</feature>